<dbReference type="Pfam" id="PF00248">
    <property type="entry name" value="Aldo_ket_red"/>
    <property type="match status" value="3"/>
</dbReference>
<dbReference type="Gene3D" id="3.20.20.100">
    <property type="entry name" value="NADP-dependent oxidoreductase domain"/>
    <property type="match status" value="2"/>
</dbReference>
<dbReference type="AlphaFoldDB" id="A0AAD6MEC3"/>
<feature type="domain" description="NADP-dependent oxidoreductase" evidence="1">
    <location>
        <begin position="336"/>
        <end position="391"/>
    </location>
</feature>
<dbReference type="InterPro" id="IPR036641">
    <property type="entry name" value="HPT_dom_sf"/>
</dbReference>
<dbReference type="EMBL" id="JAQIZT010000009">
    <property type="protein sequence ID" value="KAJ6983981.1"/>
    <property type="molecule type" value="Genomic_DNA"/>
</dbReference>
<dbReference type="PANTHER" id="PTHR43147:SF2">
    <property type="entry name" value="NADP-DEPENDENT OXIDOREDUCTASE DOMAIN-CONTAINING PROTEIN"/>
    <property type="match status" value="1"/>
</dbReference>
<protein>
    <recommendedName>
        <fullName evidence="1">NADP-dependent oxidoreductase domain-containing protein</fullName>
    </recommendedName>
</protein>
<dbReference type="SUPFAM" id="SSF51430">
    <property type="entry name" value="NAD(P)-linked oxidoreductase"/>
    <property type="match status" value="2"/>
</dbReference>
<reference evidence="2" key="1">
    <citation type="journal article" date="2023" name="Mol. Ecol. Resour.">
        <title>Chromosome-level genome assembly of a triploid poplar Populus alba 'Berolinensis'.</title>
        <authorList>
            <person name="Chen S."/>
            <person name="Yu Y."/>
            <person name="Wang X."/>
            <person name="Wang S."/>
            <person name="Zhang T."/>
            <person name="Zhou Y."/>
            <person name="He R."/>
            <person name="Meng N."/>
            <person name="Wang Y."/>
            <person name="Liu W."/>
            <person name="Liu Z."/>
            <person name="Liu J."/>
            <person name="Guo Q."/>
            <person name="Huang H."/>
            <person name="Sederoff R.R."/>
            <person name="Wang G."/>
            <person name="Qu G."/>
            <person name="Chen S."/>
        </authorList>
    </citation>
    <scope>NUCLEOTIDE SEQUENCE</scope>
    <source>
        <strain evidence="2">SC-2020</strain>
    </source>
</reference>
<evidence type="ECO:0000259" key="1">
    <source>
        <dbReference type="Pfam" id="PF00248"/>
    </source>
</evidence>
<dbReference type="PANTHER" id="PTHR43147">
    <property type="entry name" value="PROTEIN TAS"/>
    <property type="match status" value="1"/>
</dbReference>
<dbReference type="Gene3D" id="1.20.120.160">
    <property type="entry name" value="HPT domain"/>
    <property type="match status" value="1"/>
</dbReference>
<evidence type="ECO:0000313" key="2">
    <source>
        <dbReference type="EMBL" id="KAJ6983981.1"/>
    </source>
</evidence>
<comment type="caution">
    <text evidence="2">The sequence shown here is derived from an EMBL/GenBank/DDBJ whole genome shotgun (WGS) entry which is preliminary data.</text>
</comment>
<gene>
    <name evidence="2" type="ORF">NC653_022256</name>
</gene>
<dbReference type="InterPro" id="IPR036812">
    <property type="entry name" value="NAD(P)_OxRdtase_dom_sf"/>
</dbReference>
<organism evidence="2 3">
    <name type="scientific">Populus alba x Populus x berolinensis</name>
    <dbReference type="NCBI Taxonomy" id="444605"/>
    <lineage>
        <taxon>Eukaryota</taxon>
        <taxon>Viridiplantae</taxon>
        <taxon>Streptophyta</taxon>
        <taxon>Embryophyta</taxon>
        <taxon>Tracheophyta</taxon>
        <taxon>Spermatophyta</taxon>
        <taxon>Magnoliopsida</taxon>
        <taxon>eudicotyledons</taxon>
        <taxon>Gunneridae</taxon>
        <taxon>Pentapetalae</taxon>
        <taxon>rosids</taxon>
        <taxon>fabids</taxon>
        <taxon>Malpighiales</taxon>
        <taxon>Salicaceae</taxon>
        <taxon>Saliceae</taxon>
        <taxon>Populus</taxon>
    </lineage>
</organism>
<dbReference type="GO" id="GO:0000160">
    <property type="term" value="P:phosphorelay signal transduction system"/>
    <property type="evidence" value="ECO:0007669"/>
    <property type="project" value="InterPro"/>
</dbReference>
<accession>A0AAD6MEC3</accession>
<dbReference type="Proteomes" id="UP001164929">
    <property type="component" value="Chromosome 9"/>
</dbReference>
<proteinExistence type="predicted"/>
<keyword evidence="3" id="KW-1185">Reference proteome</keyword>
<feature type="domain" description="NADP-dependent oxidoreductase" evidence="1">
    <location>
        <begin position="290"/>
        <end position="329"/>
    </location>
</feature>
<evidence type="ECO:0000313" key="3">
    <source>
        <dbReference type="Proteomes" id="UP001164929"/>
    </source>
</evidence>
<name>A0AAD6MEC3_9ROSI</name>
<sequence length="567" mass="64820">MDFGVADEVEWKHLTDNLHHCFIASEQGIVNAQFCHIQTLKTEEEPDHVVRLINTYSIDVESILFELGSYIDLPDVDFSKLAALAQQVEERSSLLSSWFLAFDQDLVCPLSFNWIKNEFAHIRTKLEVIVQMERKIMRLESKHKKKRAYRRRATYGLQTPVHELRPRLGPIDTSSGWQVFGFVLSNLRGNGKMHVDEQDIFFFRSERQTPYLPSLLPCLNIVNAKKMAASLHHAVPKLTITTAARPESRWPSFNSVRCCAPTTTTTTTDAGAHRITVKNGNDSLDICRVLNGMWQTSGGWGRIDRDDAVEAMLRYADAGLSTFDMADHYSLDMCRVVNGMWQTSGGWGKIDRDNAVDAMLKYADAGLTTFDMADIYGPAEDLYGIFINRIRRERPPKSWIGERNIDISRKRMDVSSLDMLQFHWWDYSNRGYLDALKHLNDLKEEGKIKTVALTNFDTERLQIILENGIPVVSNQVQHSLVDMRPQQKMAELCQLTGVKLITYGTVMGGLLSEKFLDTNLSIPFSAPPLNTPSLQKYKRVRDKNSIEYRLYFVLGKITVHVYFCCEE</sequence>
<feature type="domain" description="NADP-dependent oxidoreductase" evidence="1">
    <location>
        <begin position="403"/>
        <end position="532"/>
    </location>
</feature>
<dbReference type="InterPro" id="IPR023210">
    <property type="entry name" value="NADP_OxRdtase_dom"/>
</dbReference>